<feature type="binding site" evidence="2">
    <location>
        <begin position="249"/>
        <end position="250"/>
    </location>
    <ligand>
        <name>ATP</name>
        <dbReference type="ChEBI" id="CHEBI:30616"/>
    </ligand>
</feature>
<gene>
    <name evidence="4" type="ORF">SAMN04490194_0755</name>
</gene>
<dbReference type="Gene3D" id="1.10.3290.10">
    <property type="entry name" value="Fido-like domain"/>
    <property type="match status" value="1"/>
</dbReference>
<evidence type="ECO:0000313" key="5">
    <source>
        <dbReference type="Proteomes" id="UP000198985"/>
    </source>
</evidence>
<dbReference type="InterPro" id="IPR036388">
    <property type="entry name" value="WH-like_DNA-bd_sf"/>
</dbReference>
<evidence type="ECO:0000256" key="1">
    <source>
        <dbReference type="PIRSR" id="PIRSR640198-1"/>
    </source>
</evidence>
<evidence type="ECO:0000256" key="2">
    <source>
        <dbReference type="PIRSR" id="PIRSR640198-2"/>
    </source>
</evidence>
<protein>
    <submittedName>
        <fullName evidence="4">Fic family protein</fullName>
    </submittedName>
</protein>
<dbReference type="InterPro" id="IPR036597">
    <property type="entry name" value="Fido-like_dom_sf"/>
</dbReference>
<dbReference type="GO" id="GO:0005524">
    <property type="term" value="F:ATP binding"/>
    <property type="evidence" value="ECO:0007669"/>
    <property type="project" value="UniProtKB-KW"/>
</dbReference>
<proteinExistence type="predicted"/>
<evidence type="ECO:0000259" key="3">
    <source>
        <dbReference type="PROSITE" id="PS51459"/>
    </source>
</evidence>
<keyword evidence="2" id="KW-0067">ATP-binding</keyword>
<dbReference type="InterPro" id="IPR040198">
    <property type="entry name" value="Fido_containing"/>
</dbReference>
<feature type="binding site" evidence="2">
    <location>
        <begin position="212"/>
        <end position="219"/>
    </location>
    <ligand>
        <name>ATP</name>
        <dbReference type="ChEBI" id="CHEBI:30616"/>
    </ligand>
</feature>
<keyword evidence="2" id="KW-0547">Nucleotide-binding</keyword>
<dbReference type="InterPro" id="IPR025230">
    <property type="entry name" value="DUF4172"/>
</dbReference>
<feature type="domain" description="Fido" evidence="3">
    <location>
        <begin position="114"/>
        <end position="271"/>
    </location>
</feature>
<evidence type="ECO:0000313" key="4">
    <source>
        <dbReference type="EMBL" id="SEE02584.1"/>
    </source>
</evidence>
<dbReference type="Pfam" id="PF02661">
    <property type="entry name" value="Fic"/>
    <property type="match status" value="1"/>
</dbReference>
<dbReference type="InterPro" id="IPR003812">
    <property type="entry name" value="Fido"/>
</dbReference>
<dbReference type="SUPFAM" id="SSF140931">
    <property type="entry name" value="Fic-like"/>
    <property type="match status" value="1"/>
</dbReference>
<dbReference type="AlphaFoldDB" id="A0A1H5FHF7"/>
<dbReference type="PANTHER" id="PTHR13504">
    <property type="entry name" value="FIDO DOMAIN-CONTAINING PROTEIN DDB_G0283145"/>
    <property type="match status" value="1"/>
</dbReference>
<name>A0A1H5FHF7_9PSED</name>
<dbReference type="Gene3D" id="1.10.10.10">
    <property type="entry name" value="Winged helix-like DNA-binding domain superfamily/Winged helix DNA-binding domain"/>
    <property type="match status" value="1"/>
</dbReference>
<sequence>MTYNWQQPDWPNFRYDLSFVEDLLFDFAEKTGHIAGLLQGLPDNAQQEIILSLMVSEAVKTSEIEGEFIQRSDVMSSIRNNLGLSPAHEEVGDKKAQGVGELMVAVRQSFAAPLTETMLFDWHSRLMAPFVKRLIVGQWRSHEDPMQIVSGPLGKQRVHFEAPSSSDVPKEMAGFIYWFNDTAPGGNNSLKSPAVRSAIAHLYFESIHPFEDGNGRIGRALSEKALSQGLGRPVVMSLSKAIESNRKAYYGALSDAQTSNDLTEWIAYFTRTILDAQNDTEQTINAALFKTKIFDRYRGKLNDRQMSIISFMLENSQDESTHMRTKTYMKMTGASKATTARDLQNLVELGIFRQAGEGRNTHYEVEVI</sequence>
<dbReference type="Proteomes" id="UP000198985">
    <property type="component" value="Unassembled WGS sequence"/>
</dbReference>
<feature type="active site" evidence="1">
    <location>
        <position position="208"/>
    </location>
</feature>
<dbReference type="RefSeq" id="WP_057005157.1">
    <property type="nucleotide sequence ID" value="NZ_FNTY01000002.1"/>
</dbReference>
<dbReference type="Pfam" id="PF13776">
    <property type="entry name" value="DUF4172"/>
    <property type="match status" value="1"/>
</dbReference>
<dbReference type="PANTHER" id="PTHR13504:SF33">
    <property type="entry name" value="FIC FAMILY PROTEIN"/>
    <property type="match status" value="1"/>
</dbReference>
<dbReference type="EMBL" id="FNTY01000002">
    <property type="protein sequence ID" value="SEE02584.1"/>
    <property type="molecule type" value="Genomic_DNA"/>
</dbReference>
<organism evidence="4 5">
    <name type="scientific">Pseudomonas migulae</name>
    <dbReference type="NCBI Taxonomy" id="78543"/>
    <lineage>
        <taxon>Bacteria</taxon>
        <taxon>Pseudomonadati</taxon>
        <taxon>Pseudomonadota</taxon>
        <taxon>Gammaproteobacteria</taxon>
        <taxon>Pseudomonadales</taxon>
        <taxon>Pseudomonadaceae</taxon>
        <taxon>Pseudomonas</taxon>
    </lineage>
</organism>
<accession>A0A1H5FHF7</accession>
<dbReference type="PROSITE" id="PS51459">
    <property type="entry name" value="FIDO"/>
    <property type="match status" value="1"/>
</dbReference>
<reference evidence="4 5" key="1">
    <citation type="submission" date="2016-10" db="EMBL/GenBank/DDBJ databases">
        <authorList>
            <person name="de Groot N.N."/>
        </authorList>
    </citation>
    <scope>NUCLEOTIDE SEQUENCE [LARGE SCALE GENOMIC DNA]</scope>
    <source>
        <strain evidence="4 5">BS3662</strain>
    </source>
</reference>